<evidence type="ECO:0000313" key="3">
    <source>
        <dbReference type="Proteomes" id="UP000233837"/>
    </source>
</evidence>
<proteinExistence type="predicted"/>
<reference evidence="2 3" key="2">
    <citation type="journal article" date="2017" name="Nature">
        <title>The Apostasia genome and the evolution of orchids.</title>
        <authorList>
            <person name="Zhang G.Q."/>
            <person name="Liu K.W."/>
            <person name="Li Z."/>
            <person name="Lohaus R."/>
            <person name="Hsiao Y.Y."/>
            <person name="Niu S.C."/>
            <person name="Wang J.Y."/>
            <person name="Lin Y.C."/>
            <person name="Xu Q."/>
            <person name="Chen L.J."/>
            <person name="Yoshida K."/>
            <person name="Fujiwara S."/>
            <person name="Wang Z.W."/>
            <person name="Zhang Y.Q."/>
            <person name="Mitsuda N."/>
            <person name="Wang M."/>
            <person name="Liu G.H."/>
            <person name="Pecoraro L."/>
            <person name="Huang H.X."/>
            <person name="Xiao X.J."/>
            <person name="Lin M."/>
            <person name="Wu X.Y."/>
            <person name="Wu W.L."/>
            <person name="Chen Y.Y."/>
            <person name="Chang S.B."/>
            <person name="Sakamoto S."/>
            <person name="Ohme-Takagi M."/>
            <person name="Yagi M."/>
            <person name="Zeng S.J."/>
            <person name="Shen C.Y."/>
            <person name="Yeh C.M."/>
            <person name="Luo Y.B."/>
            <person name="Tsai W.C."/>
            <person name="Van de Peer Y."/>
            <person name="Liu Z.J."/>
        </authorList>
    </citation>
    <scope>NUCLEOTIDE SEQUENCE [LARGE SCALE GENOMIC DNA]</scope>
    <source>
        <tissue evidence="2">The whole plant</tissue>
    </source>
</reference>
<name>A0A2I0W4B2_9ASPA</name>
<dbReference type="Proteomes" id="UP000233837">
    <property type="component" value="Unassembled WGS sequence"/>
</dbReference>
<feature type="domain" description="Retrovirus-related Pol polyprotein from transposon TNT 1-94-like beta-barrel" evidence="1">
    <location>
        <begin position="1"/>
        <end position="60"/>
    </location>
</feature>
<reference evidence="2 3" key="1">
    <citation type="journal article" date="2016" name="Sci. Rep.">
        <title>The Dendrobium catenatum Lindl. genome sequence provides insights into polysaccharide synthase, floral development and adaptive evolution.</title>
        <authorList>
            <person name="Zhang G.Q."/>
            <person name="Xu Q."/>
            <person name="Bian C."/>
            <person name="Tsai W.C."/>
            <person name="Yeh C.M."/>
            <person name="Liu K.W."/>
            <person name="Yoshida K."/>
            <person name="Zhang L.S."/>
            <person name="Chang S.B."/>
            <person name="Chen F."/>
            <person name="Shi Y."/>
            <person name="Su Y.Y."/>
            <person name="Zhang Y.Q."/>
            <person name="Chen L.J."/>
            <person name="Yin Y."/>
            <person name="Lin M."/>
            <person name="Huang H."/>
            <person name="Deng H."/>
            <person name="Wang Z.W."/>
            <person name="Zhu S.L."/>
            <person name="Zhao X."/>
            <person name="Deng C."/>
            <person name="Niu S.C."/>
            <person name="Huang J."/>
            <person name="Wang M."/>
            <person name="Liu G.H."/>
            <person name="Yang H.J."/>
            <person name="Xiao X.J."/>
            <person name="Hsiao Y.Y."/>
            <person name="Wu W.L."/>
            <person name="Chen Y.Y."/>
            <person name="Mitsuda N."/>
            <person name="Ohme-Takagi M."/>
            <person name="Luo Y.B."/>
            <person name="Van de Peer Y."/>
            <person name="Liu Z.J."/>
        </authorList>
    </citation>
    <scope>NUCLEOTIDE SEQUENCE [LARGE SCALE GENOMIC DNA]</scope>
    <source>
        <tissue evidence="2">The whole plant</tissue>
    </source>
</reference>
<dbReference type="EMBL" id="KZ502934">
    <property type="protein sequence ID" value="PKU70499.1"/>
    <property type="molecule type" value="Genomic_DNA"/>
</dbReference>
<evidence type="ECO:0000313" key="2">
    <source>
        <dbReference type="EMBL" id="PKU70499.1"/>
    </source>
</evidence>
<protein>
    <recommendedName>
        <fullName evidence="1">Retrovirus-related Pol polyprotein from transposon TNT 1-94-like beta-barrel domain-containing protein</fullName>
    </recommendedName>
</protein>
<evidence type="ECO:0000259" key="1">
    <source>
        <dbReference type="Pfam" id="PF22936"/>
    </source>
</evidence>
<dbReference type="Pfam" id="PF22936">
    <property type="entry name" value="Pol_BBD"/>
    <property type="match status" value="1"/>
</dbReference>
<dbReference type="AlphaFoldDB" id="A0A2I0W4B2"/>
<keyword evidence="3" id="KW-1185">Reference proteome</keyword>
<dbReference type="InterPro" id="IPR054722">
    <property type="entry name" value="PolX-like_BBD"/>
</dbReference>
<sequence length="60" mass="6576">MTRDVNQFILLEDRAGGKVSLGDNITMKVVGTSVIKNSKNLLIENILLVDGLKYNLLSIS</sequence>
<gene>
    <name evidence="2" type="ORF">MA16_Dca025067</name>
</gene>
<accession>A0A2I0W4B2</accession>
<organism evidence="2 3">
    <name type="scientific">Dendrobium catenatum</name>
    <dbReference type="NCBI Taxonomy" id="906689"/>
    <lineage>
        <taxon>Eukaryota</taxon>
        <taxon>Viridiplantae</taxon>
        <taxon>Streptophyta</taxon>
        <taxon>Embryophyta</taxon>
        <taxon>Tracheophyta</taxon>
        <taxon>Spermatophyta</taxon>
        <taxon>Magnoliopsida</taxon>
        <taxon>Liliopsida</taxon>
        <taxon>Asparagales</taxon>
        <taxon>Orchidaceae</taxon>
        <taxon>Epidendroideae</taxon>
        <taxon>Malaxideae</taxon>
        <taxon>Dendrobiinae</taxon>
        <taxon>Dendrobium</taxon>
    </lineage>
</organism>